<keyword evidence="4 6" id="KW-1133">Transmembrane helix</keyword>
<dbReference type="Pfam" id="PF04515">
    <property type="entry name" value="Choline_transpo"/>
    <property type="match status" value="1"/>
</dbReference>
<feature type="transmembrane region" description="Helical" evidence="6">
    <location>
        <begin position="554"/>
        <end position="574"/>
    </location>
</feature>
<gene>
    <name evidence="7" type="ORF">BDA99DRAFT_523788</name>
</gene>
<reference evidence="7" key="1">
    <citation type="journal article" date="2022" name="IScience">
        <title>Evolution of zygomycete secretomes and the origins of terrestrial fungal ecologies.</title>
        <authorList>
            <person name="Chang Y."/>
            <person name="Wang Y."/>
            <person name="Mondo S."/>
            <person name="Ahrendt S."/>
            <person name="Andreopoulos W."/>
            <person name="Barry K."/>
            <person name="Beard J."/>
            <person name="Benny G.L."/>
            <person name="Blankenship S."/>
            <person name="Bonito G."/>
            <person name="Cuomo C."/>
            <person name="Desiro A."/>
            <person name="Gervers K.A."/>
            <person name="Hundley H."/>
            <person name="Kuo A."/>
            <person name="LaButti K."/>
            <person name="Lang B.F."/>
            <person name="Lipzen A."/>
            <person name="O'Donnell K."/>
            <person name="Pangilinan J."/>
            <person name="Reynolds N."/>
            <person name="Sandor L."/>
            <person name="Smith M.E."/>
            <person name="Tsang A."/>
            <person name="Grigoriev I.V."/>
            <person name="Stajich J.E."/>
            <person name="Spatafora J.W."/>
        </authorList>
    </citation>
    <scope>NUCLEOTIDE SEQUENCE</scope>
    <source>
        <strain evidence="7">RSA 2281</strain>
    </source>
</reference>
<evidence type="ECO:0000256" key="2">
    <source>
        <dbReference type="ARBA" id="ARBA00007168"/>
    </source>
</evidence>
<evidence type="ECO:0000313" key="8">
    <source>
        <dbReference type="Proteomes" id="UP001209540"/>
    </source>
</evidence>
<organism evidence="7 8">
    <name type="scientific">Phascolomyces articulosus</name>
    <dbReference type="NCBI Taxonomy" id="60185"/>
    <lineage>
        <taxon>Eukaryota</taxon>
        <taxon>Fungi</taxon>
        <taxon>Fungi incertae sedis</taxon>
        <taxon>Mucoromycota</taxon>
        <taxon>Mucoromycotina</taxon>
        <taxon>Mucoromycetes</taxon>
        <taxon>Mucorales</taxon>
        <taxon>Lichtheimiaceae</taxon>
        <taxon>Phascolomyces</taxon>
    </lineage>
</organism>
<evidence type="ECO:0000256" key="1">
    <source>
        <dbReference type="ARBA" id="ARBA00004141"/>
    </source>
</evidence>
<evidence type="ECO:0000256" key="6">
    <source>
        <dbReference type="RuleBase" id="RU368066"/>
    </source>
</evidence>
<feature type="transmembrane region" description="Helical" evidence="6">
    <location>
        <begin position="310"/>
        <end position="328"/>
    </location>
</feature>
<dbReference type="Proteomes" id="UP001209540">
    <property type="component" value="Unassembled WGS sequence"/>
</dbReference>
<reference evidence="7" key="2">
    <citation type="submission" date="2023-02" db="EMBL/GenBank/DDBJ databases">
        <authorList>
            <consortium name="DOE Joint Genome Institute"/>
            <person name="Mondo S.J."/>
            <person name="Chang Y."/>
            <person name="Wang Y."/>
            <person name="Ahrendt S."/>
            <person name="Andreopoulos W."/>
            <person name="Barry K."/>
            <person name="Beard J."/>
            <person name="Benny G.L."/>
            <person name="Blankenship S."/>
            <person name="Bonito G."/>
            <person name="Cuomo C."/>
            <person name="Desiro A."/>
            <person name="Gervers K.A."/>
            <person name="Hundley H."/>
            <person name="Kuo A."/>
            <person name="LaButti K."/>
            <person name="Lang B.F."/>
            <person name="Lipzen A."/>
            <person name="O'Donnell K."/>
            <person name="Pangilinan J."/>
            <person name="Reynolds N."/>
            <person name="Sandor L."/>
            <person name="Smith M.W."/>
            <person name="Tsang A."/>
            <person name="Grigoriev I.V."/>
            <person name="Stajich J.E."/>
            <person name="Spatafora J.W."/>
        </authorList>
    </citation>
    <scope>NUCLEOTIDE SEQUENCE</scope>
    <source>
        <strain evidence="7">RSA 2281</strain>
    </source>
</reference>
<keyword evidence="5 6" id="KW-0472">Membrane</keyword>
<feature type="transmembrane region" description="Helical" evidence="6">
    <location>
        <begin position="277"/>
        <end position="298"/>
    </location>
</feature>
<sequence length="638" mass="71455">MPIISAMHESTITRLFSHLLSLFFHSLLSYFFFLLIMDNSVPEFAKSVYSALRDGFQQTRGFRAAYSRMDQESDDEDDRVMSHSLFYSIHQDQVGEESIPLTESHAYSDRSQLMFEQEDDDEDQDDIDDQNNKDKHFGIHYSEYEESPKPSAIYLETPSTTETGVAGPSTLPNPKSLSESLLPTVSAIPQGVTAVKTERKLRDPFFAALYCLCLLIFIVSGIIIVISTNSHAIEKYARGTTFKTISDSAGIMTIMVISALVCGTIWIYILRTFTKPIVWGTVVIVPLSLLGMFIWTIVESRQQPNVDGGLTALSFLPLISGLIFIKMIHGSKRQINKTIAVLELACDVLHYNPGIFVISIFLLIVFIVFTVIWMVLFNRLWLIGYLDSGSTAWVVSDNAYFLAVFYIFVYLWTAAILSNMQRFALSAVTAQWYFHRHEPAKSHQDKAWKNALVRAASTSLGTIAFGSLILSIVQGLQIVTQYIRKNFKRTWPLMSIISLILGYIEALVSQINHYTISLAGITGESFYNSAKSSTKIFRRNLLSGLLGDLLTKSILYIGSLVVALSSGFAVYIFATHNLRSSHGFIVGVLATIVPLYVSRFFSYTMMSIVDATFLCYAIDLDTGMVHMSAAHNIFSGFD</sequence>
<feature type="transmembrane region" description="Helical" evidence="6">
    <location>
        <begin position="205"/>
        <end position="228"/>
    </location>
</feature>
<comment type="similarity">
    <text evidence="2 6">Belongs to the CTL (choline transporter-like) family.</text>
</comment>
<dbReference type="InterPro" id="IPR007603">
    <property type="entry name" value="Choline_transptr-like"/>
</dbReference>
<evidence type="ECO:0000256" key="3">
    <source>
        <dbReference type="ARBA" id="ARBA00022692"/>
    </source>
</evidence>
<dbReference type="PANTHER" id="PTHR12385">
    <property type="entry name" value="CHOLINE TRANSPORTER-LIKE (SLC FAMILY 44)"/>
    <property type="match status" value="1"/>
</dbReference>
<dbReference type="EMBL" id="JAIXMP010000035">
    <property type="protein sequence ID" value="KAI9249441.1"/>
    <property type="molecule type" value="Genomic_DNA"/>
</dbReference>
<dbReference type="AlphaFoldDB" id="A0AAD5P988"/>
<evidence type="ECO:0000256" key="5">
    <source>
        <dbReference type="ARBA" id="ARBA00023136"/>
    </source>
</evidence>
<feature type="transmembrane region" description="Helical" evidence="6">
    <location>
        <begin position="355"/>
        <end position="378"/>
    </location>
</feature>
<comment type="subcellular location">
    <subcellularLocation>
        <location evidence="6">Cell membrane</location>
        <topology evidence="6">Multi-pass membrane protein</topology>
    </subcellularLocation>
    <subcellularLocation>
        <location evidence="1">Membrane</location>
        <topology evidence="1">Multi-pass membrane protein</topology>
    </subcellularLocation>
</comment>
<feature type="transmembrane region" description="Helical" evidence="6">
    <location>
        <begin position="451"/>
        <end position="470"/>
    </location>
</feature>
<feature type="transmembrane region" description="Helical" evidence="6">
    <location>
        <begin position="398"/>
        <end position="417"/>
    </location>
</feature>
<feature type="transmembrane region" description="Helical" evidence="6">
    <location>
        <begin position="248"/>
        <end position="270"/>
    </location>
</feature>
<proteinExistence type="inferred from homology"/>
<comment type="function">
    <text evidence="6">Probably involved in transport through the plasma membrane.</text>
</comment>
<name>A0AAD5P988_9FUNG</name>
<accession>A0AAD5P988</accession>
<feature type="transmembrane region" description="Helical" evidence="6">
    <location>
        <begin position="490"/>
        <end position="508"/>
    </location>
</feature>
<protein>
    <recommendedName>
        <fullName evidence="6">Protein PNS1</fullName>
    </recommendedName>
</protein>
<evidence type="ECO:0000256" key="4">
    <source>
        <dbReference type="ARBA" id="ARBA00022989"/>
    </source>
</evidence>
<keyword evidence="8" id="KW-1185">Reference proteome</keyword>
<dbReference type="GO" id="GO:0005886">
    <property type="term" value="C:plasma membrane"/>
    <property type="evidence" value="ECO:0007669"/>
    <property type="project" value="UniProtKB-SubCell"/>
</dbReference>
<dbReference type="GO" id="GO:0022857">
    <property type="term" value="F:transmembrane transporter activity"/>
    <property type="evidence" value="ECO:0007669"/>
    <property type="project" value="UniProtKB-UniRule"/>
</dbReference>
<keyword evidence="3 6" id="KW-0812">Transmembrane</keyword>
<evidence type="ECO:0000313" key="7">
    <source>
        <dbReference type="EMBL" id="KAI9249441.1"/>
    </source>
</evidence>
<feature type="transmembrane region" description="Helical" evidence="6">
    <location>
        <begin position="15"/>
        <end position="36"/>
    </location>
</feature>
<dbReference type="PANTHER" id="PTHR12385:SF88">
    <property type="entry name" value="CHOLINE TRANSPORTER-LIKE PROTEIN CTL1"/>
    <property type="match status" value="1"/>
</dbReference>
<feature type="transmembrane region" description="Helical" evidence="6">
    <location>
        <begin position="580"/>
        <end position="597"/>
    </location>
</feature>
<comment type="caution">
    <text evidence="7">The sequence shown here is derived from an EMBL/GenBank/DDBJ whole genome shotgun (WGS) entry which is preliminary data.</text>
</comment>